<keyword evidence="4" id="KW-0732">Signal</keyword>
<accession>A0A9P5C6M0</accession>
<keyword evidence="9 15" id="KW-0326">Glycosidase</keyword>
<keyword evidence="3" id="KW-0964">Secreted</keyword>
<evidence type="ECO:0000256" key="9">
    <source>
        <dbReference type="ARBA" id="ARBA00023295"/>
    </source>
</evidence>
<dbReference type="Gene3D" id="2.160.20.10">
    <property type="entry name" value="Single-stranded right-handed beta-helix, Pectin lyase-like"/>
    <property type="match status" value="1"/>
</dbReference>
<comment type="subcellular location">
    <subcellularLocation>
        <location evidence="1">Secreted</location>
    </subcellularLocation>
</comment>
<dbReference type="SUPFAM" id="SSF51126">
    <property type="entry name" value="Pectin lyase-like"/>
    <property type="match status" value="1"/>
</dbReference>
<dbReference type="Pfam" id="PF00295">
    <property type="entry name" value="Glyco_hydro_28"/>
    <property type="match status" value="1"/>
</dbReference>
<evidence type="ECO:0000256" key="11">
    <source>
        <dbReference type="ARBA" id="ARBA00038933"/>
    </source>
</evidence>
<dbReference type="PANTHER" id="PTHR31736">
    <property type="match status" value="1"/>
</dbReference>
<evidence type="ECO:0000256" key="7">
    <source>
        <dbReference type="ARBA" id="ARBA00023157"/>
    </source>
</evidence>
<keyword evidence="18" id="KW-1185">Reference proteome</keyword>
<dbReference type="InterPro" id="IPR011050">
    <property type="entry name" value="Pectin_lyase_fold/virulence"/>
</dbReference>
<evidence type="ECO:0000256" key="13">
    <source>
        <dbReference type="ARBA" id="ARBA00043142"/>
    </source>
</evidence>
<dbReference type="EC" id="3.2.1.67" evidence="11"/>
<proteinExistence type="inferred from homology"/>
<organism evidence="17 18">
    <name type="scientific">Didymella heteroderae</name>
    <dbReference type="NCBI Taxonomy" id="1769908"/>
    <lineage>
        <taxon>Eukaryota</taxon>
        <taxon>Fungi</taxon>
        <taxon>Dikarya</taxon>
        <taxon>Ascomycota</taxon>
        <taxon>Pezizomycotina</taxon>
        <taxon>Dothideomycetes</taxon>
        <taxon>Pleosporomycetidae</taxon>
        <taxon>Pleosporales</taxon>
        <taxon>Pleosporineae</taxon>
        <taxon>Didymellaceae</taxon>
        <taxon>Didymella</taxon>
    </lineage>
</organism>
<evidence type="ECO:0000256" key="14">
    <source>
        <dbReference type="ARBA" id="ARBA00048766"/>
    </source>
</evidence>
<dbReference type="InterPro" id="IPR006626">
    <property type="entry name" value="PbH1"/>
</dbReference>
<keyword evidence="5" id="KW-0677">Repeat</keyword>
<name>A0A9P5C6M0_9PLEO</name>
<keyword evidence="10" id="KW-0961">Cell wall biogenesis/degradation</keyword>
<feature type="region of interest" description="Disordered" evidence="16">
    <location>
        <begin position="51"/>
        <end position="70"/>
    </location>
</feature>
<dbReference type="PANTHER" id="PTHR31736:SF14">
    <property type="entry name" value="EXOPOLYGALACTURONASE X-1-RELATED"/>
    <property type="match status" value="1"/>
</dbReference>
<dbReference type="GO" id="GO:0045490">
    <property type="term" value="P:pectin catabolic process"/>
    <property type="evidence" value="ECO:0007669"/>
    <property type="project" value="UniProtKB-ARBA"/>
</dbReference>
<dbReference type="OrthoDB" id="187139at2759"/>
<dbReference type="SMART" id="SM00710">
    <property type="entry name" value="PbH1"/>
    <property type="match status" value="5"/>
</dbReference>
<evidence type="ECO:0000256" key="16">
    <source>
        <dbReference type="SAM" id="MobiDB-lite"/>
    </source>
</evidence>
<protein>
    <recommendedName>
        <fullName evidence="11">galacturonan 1,4-alpha-galacturonidase</fullName>
        <ecNumber evidence="11">3.2.1.67</ecNumber>
    </recommendedName>
    <alternativeName>
        <fullName evidence="13">Galacturan 1,4-alpha-galacturonidase</fullName>
    </alternativeName>
    <alternativeName>
        <fullName evidence="12">Poly(1,4-alpha-D-galacturonide)galacturonohydrolase</fullName>
    </alternativeName>
</protein>
<dbReference type="InterPro" id="IPR012334">
    <property type="entry name" value="Pectin_lyas_fold"/>
</dbReference>
<evidence type="ECO:0000313" key="17">
    <source>
        <dbReference type="EMBL" id="KAF3047523.1"/>
    </source>
</evidence>
<feature type="compositionally biased region" description="Basic and acidic residues" evidence="16">
    <location>
        <begin position="51"/>
        <end position="62"/>
    </location>
</feature>
<evidence type="ECO:0000313" key="18">
    <source>
        <dbReference type="Proteomes" id="UP000758155"/>
    </source>
</evidence>
<evidence type="ECO:0000256" key="3">
    <source>
        <dbReference type="ARBA" id="ARBA00022525"/>
    </source>
</evidence>
<dbReference type="GO" id="GO:0047911">
    <property type="term" value="F:galacturan 1,4-alpha-galacturonidase activity"/>
    <property type="evidence" value="ECO:0007669"/>
    <property type="project" value="UniProtKB-EC"/>
</dbReference>
<evidence type="ECO:0000256" key="5">
    <source>
        <dbReference type="ARBA" id="ARBA00022737"/>
    </source>
</evidence>
<dbReference type="GO" id="GO:0004650">
    <property type="term" value="F:polygalacturonase activity"/>
    <property type="evidence" value="ECO:0007669"/>
    <property type="project" value="InterPro"/>
</dbReference>
<dbReference type="AlphaFoldDB" id="A0A9P5C6M0"/>
<evidence type="ECO:0000256" key="2">
    <source>
        <dbReference type="ARBA" id="ARBA00008834"/>
    </source>
</evidence>
<keyword evidence="6 15" id="KW-0378">Hydrolase</keyword>
<reference evidence="17" key="1">
    <citation type="submission" date="2019-04" db="EMBL/GenBank/DDBJ databases">
        <title>Sequencing of skin fungus with MAO and IRED activity.</title>
        <authorList>
            <person name="Marsaioli A.J."/>
            <person name="Bonatto J.M.C."/>
            <person name="Reis Junior O."/>
        </authorList>
    </citation>
    <scope>NUCLEOTIDE SEQUENCE</scope>
    <source>
        <strain evidence="17">28M1</strain>
    </source>
</reference>
<dbReference type="Proteomes" id="UP000758155">
    <property type="component" value="Unassembled WGS sequence"/>
</dbReference>
<dbReference type="EMBL" id="SWKV01000002">
    <property type="protein sequence ID" value="KAF3047523.1"/>
    <property type="molecule type" value="Genomic_DNA"/>
</dbReference>
<dbReference type="InterPro" id="IPR000743">
    <property type="entry name" value="Glyco_hydro_28"/>
</dbReference>
<evidence type="ECO:0000256" key="6">
    <source>
        <dbReference type="ARBA" id="ARBA00022801"/>
    </source>
</evidence>
<comment type="catalytic activity">
    <reaction evidence="14">
        <text>[(1-&gt;4)-alpha-D-galacturonosyl](n) + H2O = alpha-D-galacturonate + [(1-&gt;4)-alpha-D-galacturonosyl](n-1)</text>
        <dbReference type="Rhea" id="RHEA:14117"/>
        <dbReference type="Rhea" id="RHEA-COMP:14570"/>
        <dbReference type="Rhea" id="RHEA-COMP:14572"/>
        <dbReference type="ChEBI" id="CHEBI:15377"/>
        <dbReference type="ChEBI" id="CHEBI:58658"/>
        <dbReference type="ChEBI" id="CHEBI:140523"/>
        <dbReference type="EC" id="3.2.1.67"/>
    </reaction>
</comment>
<feature type="region of interest" description="Disordered" evidence="16">
    <location>
        <begin position="1"/>
        <end position="36"/>
    </location>
</feature>
<evidence type="ECO:0000256" key="15">
    <source>
        <dbReference type="RuleBase" id="RU361169"/>
    </source>
</evidence>
<evidence type="ECO:0000256" key="1">
    <source>
        <dbReference type="ARBA" id="ARBA00004613"/>
    </source>
</evidence>
<dbReference type="GO" id="GO:0071555">
    <property type="term" value="P:cell wall organization"/>
    <property type="evidence" value="ECO:0007669"/>
    <property type="project" value="UniProtKB-KW"/>
</dbReference>
<evidence type="ECO:0000256" key="10">
    <source>
        <dbReference type="ARBA" id="ARBA00023316"/>
    </source>
</evidence>
<comment type="similarity">
    <text evidence="2 15">Belongs to the glycosyl hydrolase 28 family.</text>
</comment>
<dbReference type="Pfam" id="PF08700">
    <property type="entry name" value="VPS51_Exo84_N"/>
    <property type="match status" value="1"/>
</dbReference>
<keyword evidence="7" id="KW-1015">Disulfide bond</keyword>
<feature type="compositionally biased region" description="Low complexity" evidence="16">
    <location>
        <begin position="1"/>
        <end position="19"/>
    </location>
</feature>
<evidence type="ECO:0000256" key="12">
    <source>
        <dbReference type="ARBA" id="ARBA00041604"/>
    </source>
</evidence>
<comment type="caution">
    <text evidence="17">The sequence shown here is derived from an EMBL/GenBank/DDBJ whole genome shotgun (WGS) entry which is preliminary data.</text>
</comment>
<keyword evidence="8" id="KW-0325">Glycoprotein</keyword>
<dbReference type="GO" id="GO:0005576">
    <property type="term" value="C:extracellular region"/>
    <property type="evidence" value="ECO:0007669"/>
    <property type="project" value="UniProtKB-SubCell"/>
</dbReference>
<evidence type="ECO:0000256" key="4">
    <source>
        <dbReference type="ARBA" id="ARBA00022729"/>
    </source>
</evidence>
<evidence type="ECO:0000256" key="8">
    <source>
        <dbReference type="ARBA" id="ARBA00023180"/>
    </source>
</evidence>
<gene>
    <name evidence="17" type="ORF">E8E12_009878</name>
</gene>
<sequence length="638" mass="70127">MSTIASPRASSSIRSPSSTRNSFDSSTRPPPNARRNRAALRDYYGIKNAQKEAGAKISEESTRTGLGPEEDETLTELDAADFNAEAYVDGLLAKEGLKGVLKVEADLISQIRNLDSDRKSLVYDNYSKLLSATSTIRRMRGNMDPLAPTTHTLGPAIAHIAETAASLSSSMQNLQNKPEGLGIDIHVQGEPQEEEETARKRKQQETVRWVLGTPRRLRDLMDEEQEEEAAKEWEEVSKILDKWKNVAGVEGLRAAYDAYNIIKAVQDCNNGGHVIFAEKQTYTVASPLNLTGLSSVDFDIQGTLAFPSDSLSYWQANSFDLQYQNATSFFILGGRDINVYGSGTVQGNGQAWWDEYVNNKKLKRPVLFAIVGLEGGSVSDIKMRNSPFWHNIIANSSDVVYSGLDLFSTSSNGNFEKNTDGWDVYRSSRITIENSTITNGDDCVSFKPNSTQILVQNLRCNGTHGISVGSLGQYPSRIDYVLDILVRNISMANSSEGARIKVWPDAYSEKSQSLTGGGGAGLVRNVTYDGMYLDNVDYGLTITQCYGQDDEEECFKHPSKLNITDVTFKNIRGRTNRVFSPIVGHLVCSSPHTCSGILAENVDIRTINGSNLVTCRNVDESTLGGLNCTDWSKGYNPA</sequence>